<dbReference type="AlphaFoldDB" id="A0ABD3VM24"/>
<dbReference type="PIRSF" id="PIRSF005902">
    <property type="entry name" value="DNase_TatD"/>
    <property type="match status" value="1"/>
</dbReference>
<accession>A0ABD3VM24</accession>
<dbReference type="Gene3D" id="3.20.20.140">
    <property type="entry name" value="Metal-dependent hydrolases"/>
    <property type="match status" value="1"/>
</dbReference>
<keyword evidence="4" id="KW-1185">Reference proteome</keyword>
<protein>
    <submittedName>
        <fullName evidence="3">Uncharacterized protein</fullName>
    </submittedName>
</protein>
<comment type="similarity">
    <text evidence="1">Belongs to the metallo-dependent hydrolases superfamily. TatD-type hydrolase family.</text>
</comment>
<dbReference type="InterPro" id="IPR032466">
    <property type="entry name" value="Metal_Hydrolase"/>
</dbReference>
<evidence type="ECO:0000313" key="3">
    <source>
        <dbReference type="EMBL" id="KAL3862351.1"/>
    </source>
</evidence>
<evidence type="ECO:0000256" key="2">
    <source>
        <dbReference type="PIRSR" id="PIRSR005902-1"/>
    </source>
</evidence>
<feature type="binding site" evidence="2">
    <location>
        <position position="94"/>
    </location>
    <ligand>
        <name>a divalent metal cation</name>
        <dbReference type="ChEBI" id="CHEBI:60240"/>
        <label>2</label>
    </ligand>
</feature>
<dbReference type="PANTHER" id="PTHR46124">
    <property type="entry name" value="D-AMINOACYL-TRNA DEACYLASE"/>
    <property type="match status" value="1"/>
</dbReference>
<dbReference type="Proteomes" id="UP001634394">
    <property type="component" value="Unassembled WGS sequence"/>
</dbReference>
<dbReference type="InterPro" id="IPR001130">
    <property type="entry name" value="TatD-like"/>
</dbReference>
<organism evidence="3 4">
    <name type="scientific">Sinanodonta woodiana</name>
    <name type="common">Chinese pond mussel</name>
    <name type="synonym">Anodonta woodiana</name>
    <dbReference type="NCBI Taxonomy" id="1069815"/>
    <lineage>
        <taxon>Eukaryota</taxon>
        <taxon>Metazoa</taxon>
        <taxon>Spiralia</taxon>
        <taxon>Lophotrochozoa</taxon>
        <taxon>Mollusca</taxon>
        <taxon>Bivalvia</taxon>
        <taxon>Autobranchia</taxon>
        <taxon>Heteroconchia</taxon>
        <taxon>Palaeoheterodonta</taxon>
        <taxon>Unionida</taxon>
        <taxon>Unionoidea</taxon>
        <taxon>Unionidae</taxon>
        <taxon>Unioninae</taxon>
        <taxon>Sinanodonta</taxon>
    </lineage>
</organism>
<evidence type="ECO:0000313" key="4">
    <source>
        <dbReference type="Proteomes" id="UP001634394"/>
    </source>
</evidence>
<dbReference type="SUPFAM" id="SSF51556">
    <property type="entry name" value="Metallo-dependent hydrolases"/>
    <property type="match status" value="1"/>
</dbReference>
<sequence>IHPHFVDEYNSDSMEVIRNMLHRHFIAVGPTGLDYTNDCSLSNKKKQEEVFEAQVKLACEIGHIPIYVYERGAHSEVLTILTKNKDKLAGILIHNFSGTPEQAEAYVKIGCYIGVTGDSVLLQRNNGMKFSEFRGKVPLEQILLESSGLPTFINKRQVGHSSAPPACNDFKTNANHPVSVVQVSFDLAKSFNISVEEVTSKISAASKHFVWDLSKSKQRT</sequence>
<name>A0ABD3VM24_SINWO</name>
<dbReference type="Pfam" id="PF01026">
    <property type="entry name" value="TatD_DNase"/>
    <property type="match status" value="1"/>
</dbReference>
<feature type="non-terminal residue" evidence="3">
    <location>
        <position position="220"/>
    </location>
</feature>
<keyword evidence="2" id="KW-0479">Metal-binding</keyword>
<evidence type="ECO:0000256" key="1">
    <source>
        <dbReference type="ARBA" id="ARBA00009275"/>
    </source>
</evidence>
<reference evidence="3 4" key="1">
    <citation type="submission" date="2024-11" db="EMBL/GenBank/DDBJ databases">
        <title>Chromosome-level genome assembly of the freshwater bivalve Anodonta woodiana.</title>
        <authorList>
            <person name="Chen X."/>
        </authorList>
    </citation>
    <scope>NUCLEOTIDE SEQUENCE [LARGE SCALE GENOMIC DNA]</scope>
    <source>
        <strain evidence="3">MN2024</strain>
        <tissue evidence="3">Gills</tissue>
    </source>
</reference>
<dbReference type="PANTHER" id="PTHR46124:SF2">
    <property type="entry name" value="D-AMINOACYL-TRNA DEACYLASE"/>
    <property type="match status" value="1"/>
</dbReference>
<gene>
    <name evidence="3" type="ORF">ACJMK2_008323</name>
</gene>
<comment type="caution">
    <text evidence="3">The sequence shown here is derived from an EMBL/GenBank/DDBJ whole genome shotgun (WGS) entry which is preliminary data.</text>
</comment>
<proteinExistence type="inferred from homology"/>
<feature type="non-terminal residue" evidence="3">
    <location>
        <position position="1"/>
    </location>
</feature>
<dbReference type="EMBL" id="JBJQND010000011">
    <property type="protein sequence ID" value="KAL3862351.1"/>
    <property type="molecule type" value="Genomic_DNA"/>
</dbReference>